<reference evidence="1 2" key="1">
    <citation type="submission" date="2020-08" db="EMBL/GenBank/DDBJ databases">
        <title>Genomic Encyclopedia of Type Strains, Phase IV (KMG-V): Genome sequencing to study the core and pangenomes of soil and plant-associated prokaryotes.</title>
        <authorList>
            <person name="Whitman W."/>
        </authorList>
    </citation>
    <scope>NUCLEOTIDE SEQUENCE [LARGE SCALE GENOMIC DNA]</scope>
    <source>
        <strain evidence="1 2">X5P3</strain>
    </source>
</reference>
<gene>
    <name evidence="1" type="ORF">HDF15_003791</name>
</gene>
<name>A0A7W7ZSQ1_9BACT</name>
<proteinExistence type="predicted"/>
<evidence type="ECO:0000313" key="2">
    <source>
        <dbReference type="Proteomes" id="UP000584867"/>
    </source>
</evidence>
<protein>
    <submittedName>
        <fullName evidence="1">Uncharacterized protein</fullName>
    </submittedName>
</protein>
<evidence type="ECO:0000313" key="1">
    <source>
        <dbReference type="EMBL" id="MBB5065423.1"/>
    </source>
</evidence>
<dbReference type="Proteomes" id="UP000584867">
    <property type="component" value="Unassembled WGS sequence"/>
</dbReference>
<accession>A0A7W7ZSQ1</accession>
<comment type="caution">
    <text evidence="1">The sequence shown here is derived from an EMBL/GenBank/DDBJ whole genome shotgun (WGS) entry which is preliminary data.</text>
</comment>
<dbReference type="EMBL" id="JACHIO010000016">
    <property type="protein sequence ID" value="MBB5065423.1"/>
    <property type="molecule type" value="Genomic_DNA"/>
</dbReference>
<organism evidence="1 2">
    <name type="scientific">Granulicella mallensis</name>
    <dbReference type="NCBI Taxonomy" id="940614"/>
    <lineage>
        <taxon>Bacteria</taxon>
        <taxon>Pseudomonadati</taxon>
        <taxon>Acidobacteriota</taxon>
        <taxon>Terriglobia</taxon>
        <taxon>Terriglobales</taxon>
        <taxon>Acidobacteriaceae</taxon>
        <taxon>Granulicella</taxon>
    </lineage>
</organism>
<sequence>MLKAFCLMYRKICCIQAPAQKREAQNVTLQRRGAEGAVAFRLRNSGLAKMWPLGPGLLSNAHKRPGAKARFLPAPLFRSLKATAPSDSRDAKASGNALRAMFLIRF</sequence>
<dbReference type="AlphaFoldDB" id="A0A7W7ZSQ1"/>